<dbReference type="InterPro" id="IPR029055">
    <property type="entry name" value="Ntn_hydrolases_N"/>
</dbReference>
<protein>
    <submittedName>
        <fullName evidence="1">Proteasome subunit beta</fullName>
    </submittedName>
</protein>
<reference evidence="1 2" key="1">
    <citation type="journal article" date="2016" name="PLoS ONE">
        <title>Two Inducible Prophages of an Antarctic Pseudomonas sp. ANT_H14 Use the Same Capsid for Packaging Their Genomes - Characterization of a Novel Phage Helper-Satellite System.</title>
        <authorList>
            <person name="Dziewit L."/>
            <person name="Radlinska M."/>
        </authorList>
    </citation>
    <scope>NUCLEOTIDE SEQUENCE [LARGE SCALE GENOMIC DNA]</scope>
</reference>
<name>A0A1B0VNC4_9CAUD</name>
<gene>
    <name evidence="1" type="ORF">AH14a_p58</name>
</gene>
<accession>A0A1B0VNC4</accession>
<sequence length="156" mass="16683">MTTIAYKDGVIAYDSRITRDTEIVYDDFQKCHEEKGVKFIFAGKTSHYPRLVAAYFGAPESRDLQCSAIVVDADGLWYAGNDADDGFWKSQLIGGKPYAIGSGGLHALTAMDMGATAAEAVEMAKKRDTCTGGLVRTLIINEGMADAKTNASGVTA</sequence>
<dbReference type="Proteomes" id="UP000222764">
    <property type="component" value="Segment"/>
</dbReference>
<dbReference type="GO" id="GO:0000502">
    <property type="term" value="C:proteasome complex"/>
    <property type="evidence" value="ECO:0007669"/>
    <property type="project" value="UniProtKB-KW"/>
</dbReference>
<evidence type="ECO:0000313" key="1">
    <source>
        <dbReference type="EMBL" id="AMW64518.1"/>
    </source>
</evidence>
<dbReference type="EMBL" id="KU708004">
    <property type="protein sequence ID" value="AMW64518.1"/>
    <property type="molecule type" value="Genomic_DNA"/>
</dbReference>
<proteinExistence type="predicted"/>
<keyword evidence="1" id="KW-0647">Proteasome</keyword>
<evidence type="ECO:0000313" key="2">
    <source>
        <dbReference type="Proteomes" id="UP000222764"/>
    </source>
</evidence>
<dbReference type="SUPFAM" id="SSF56235">
    <property type="entry name" value="N-terminal nucleophile aminohydrolases (Ntn hydrolases)"/>
    <property type="match status" value="1"/>
</dbReference>
<keyword evidence="2" id="KW-1185">Reference proteome</keyword>
<organism evidence="1 2">
    <name type="scientific">Pseudomonas phage phiAH14a</name>
    <dbReference type="NCBI Taxonomy" id="1805958"/>
    <lineage>
        <taxon>Viruses</taxon>
        <taxon>Duplodnaviria</taxon>
        <taxon>Heunggongvirae</taxon>
        <taxon>Uroviricota</taxon>
        <taxon>Caudoviricetes</taxon>
        <taxon>Miecznikowavirus</taxon>
        <taxon>Miecznikowavirus AH14a</taxon>
    </lineage>
</organism>